<evidence type="ECO:0000256" key="1">
    <source>
        <dbReference type="ARBA" id="ARBA00006479"/>
    </source>
</evidence>
<dbReference type="Gene3D" id="3.30.420.40">
    <property type="match status" value="2"/>
</dbReference>
<organism evidence="2">
    <name type="scientific">Mesoaciditoga lauensis</name>
    <dbReference type="NCBI Taxonomy" id="1495039"/>
    <lineage>
        <taxon>Bacteria</taxon>
        <taxon>Thermotogati</taxon>
        <taxon>Thermotogota</taxon>
        <taxon>Thermotogae</taxon>
        <taxon>Mesoaciditogales</taxon>
        <taxon>Mesoaciditogaceae</taxon>
        <taxon>Mesoaciditoga</taxon>
    </lineage>
</organism>
<evidence type="ECO:0000313" key="2">
    <source>
        <dbReference type="EMBL" id="HGE74852.1"/>
    </source>
</evidence>
<dbReference type="AlphaFoldDB" id="A0A7V3VS94"/>
<proteinExistence type="inferred from homology"/>
<dbReference type="InterPro" id="IPR000600">
    <property type="entry name" value="ROK"/>
</dbReference>
<dbReference type="EMBL" id="DTPE01000078">
    <property type="protein sequence ID" value="HGE74852.1"/>
    <property type="molecule type" value="Genomic_DNA"/>
</dbReference>
<comment type="caution">
    <text evidence="2">The sequence shown here is derived from an EMBL/GenBank/DDBJ whole genome shotgun (WGS) entry which is preliminary data.</text>
</comment>
<dbReference type="InterPro" id="IPR049874">
    <property type="entry name" value="ROK_cs"/>
</dbReference>
<dbReference type="PANTHER" id="PTHR18964:SF149">
    <property type="entry name" value="BIFUNCTIONAL UDP-N-ACETYLGLUCOSAMINE 2-EPIMERASE_N-ACETYLMANNOSAMINE KINASE"/>
    <property type="match status" value="1"/>
</dbReference>
<reference evidence="2" key="1">
    <citation type="journal article" date="2020" name="mSystems">
        <title>Genome- and Community-Level Interaction Insights into Carbon Utilization and Element Cycling Functions of Hydrothermarchaeota in Hydrothermal Sediment.</title>
        <authorList>
            <person name="Zhou Z."/>
            <person name="Liu Y."/>
            <person name="Xu W."/>
            <person name="Pan J."/>
            <person name="Luo Z.H."/>
            <person name="Li M."/>
        </authorList>
    </citation>
    <scope>NUCLEOTIDE SEQUENCE [LARGE SCALE GENOMIC DNA]</scope>
    <source>
        <strain evidence="2">SpSt-966</strain>
    </source>
</reference>
<protein>
    <submittedName>
        <fullName evidence="2">ROK family protein</fullName>
    </submittedName>
</protein>
<dbReference type="SUPFAM" id="SSF53067">
    <property type="entry name" value="Actin-like ATPase domain"/>
    <property type="match status" value="1"/>
</dbReference>
<gene>
    <name evidence="2" type="ORF">ENX73_01845</name>
</gene>
<name>A0A7V3VS94_9BACT</name>
<dbReference type="PROSITE" id="PS01125">
    <property type="entry name" value="ROK"/>
    <property type="match status" value="1"/>
</dbReference>
<dbReference type="InterPro" id="IPR043129">
    <property type="entry name" value="ATPase_NBD"/>
</dbReference>
<comment type="similarity">
    <text evidence="1">Belongs to the ROK (NagC/XylR) family.</text>
</comment>
<sequence length="314" mass="33067">MKVLGIDLGGTKIAMGIVDEEGKISKRKTIDTNVTNGFENIVERMAEAAKELIKNDQIPIAGIGSPGSIDHEKGVVRFSPNFPGWIDVPLGPRLSEKLGIRVVVENDANAFAVGEKWFGVAKGYTNVLGITLGTGVGGGIICDSRVFRGSTGIGAELGHVIVKPNGYLCGCGNHGCLETIASATGISRIAREWAQRYPESGIKTFSAKEVIDAAKAGDPLGTKVFEEVTDALGIAIGSFVHIFNPQIIVIGGGVSKAGAFLLEGIEKKTHENVMRSFWGTYKIILSTLVDDAGIYGAASMGFEELSTNGKSSPN</sequence>
<accession>A0A7V3VS94</accession>
<dbReference type="Pfam" id="PF00480">
    <property type="entry name" value="ROK"/>
    <property type="match status" value="1"/>
</dbReference>
<dbReference type="PANTHER" id="PTHR18964">
    <property type="entry name" value="ROK (REPRESSOR, ORF, KINASE) FAMILY"/>
    <property type="match status" value="1"/>
</dbReference>